<sequence length="152" mass="17243">MCHKKLNYCSAVVLRTIIITISTTTRPRLDIVFCRDYRSLCNSFYSDVAFPPGAQQCCGDRNKHGSGNFPNVMCHKKLNYCSAVILRTIIITISTTTRPRLHIVFCRDYRSLCNSFYSGLAFPPGSQQCCGDRNKHGSGNFPDVICYKKLHY</sequence>
<gene>
    <name evidence="1" type="primary">jg11190</name>
    <name evidence="1" type="ORF">PAEG_LOCUS14521</name>
</gene>
<dbReference type="Proteomes" id="UP000838756">
    <property type="component" value="Unassembled WGS sequence"/>
</dbReference>
<evidence type="ECO:0000313" key="1">
    <source>
        <dbReference type="EMBL" id="CAH2237219.1"/>
    </source>
</evidence>
<keyword evidence="2" id="KW-1185">Reference proteome</keyword>
<comment type="caution">
    <text evidence="1">The sequence shown here is derived from an EMBL/GenBank/DDBJ whole genome shotgun (WGS) entry which is preliminary data.</text>
</comment>
<proteinExistence type="predicted"/>
<protein>
    <submittedName>
        <fullName evidence="1">Jg11190 protein</fullName>
    </submittedName>
</protein>
<organism evidence="1 2">
    <name type="scientific">Pararge aegeria aegeria</name>
    <dbReference type="NCBI Taxonomy" id="348720"/>
    <lineage>
        <taxon>Eukaryota</taxon>
        <taxon>Metazoa</taxon>
        <taxon>Ecdysozoa</taxon>
        <taxon>Arthropoda</taxon>
        <taxon>Hexapoda</taxon>
        <taxon>Insecta</taxon>
        <taxon>Pterygota</taxon>
        <taxon>Neoptera</taxon>
        <taxon>Endopterygota</taxon>
        <taxon>Lepidoptera</taxon>
        <taxon>Glossata</taxon>
        <taxon>Ditrysia</taxon>
        <taxon>Papilionoidea</taxon>
        <taxon>Nymphalidae</taxon>
        <taxon>Satyrinae</taxon>
        <taxon>Satyrini</taxon>
        <taxon>Parargina</taxon>
        <taxon>Pararge</taxon>
    </lineage>
</organism>
<dbReference type="EMBL" id="CAKXAJ010025255">
    <property type="protein sequence ID" value="CAH2237219.1"/>
    <property type="molecule type" value="Genomic_DNA"/>
</dbReference>
<name>A0A8S4RM46_9NEOP</name>
<evidence type="ECO:0000313" key="2">
    <source>
        <dbReference type="Proteomes" id="UP000838756"/>
    </source>
</evidence>
<accession>A0A8S4RM46</accession>
<reference evidence="1" key="1">
    <citation type="submission" date="2022-03" db="EMBL/GenBank/DDBJ databases">
        <authorList>
            <person name="Lindestad O."/>
        </authorList>
    </citation>
    <scope>NUCLEOTIDE SEQUENCE</scope>
</reference>
<dbReference type="AlphaFoldDB" id="A0A8S4RM46"/>